<protein>
    <submittedName>
        <fullName evidence="1">Uncharacterized protein</fullName>
    </submittedName>
</protein>
<reference evidence="1 2" key="1">
    <citation type="journal article" date="2018" name="Front. Plant Sci.">
        <title>Red Clover (Trifolium pratense) and Zigzag Clover (T. medium) - A Picture of Genomic Similarities and Differences.</title>
        <authorList>
            <person name="Dluhosova J."/>
            <person name="Istvanek J."/>
            <person name="Nedelnik J."/>
            <person name="Repkova J."/>
        </authorList>
    </citation>
    <scope>NUCLEOTIDE SEQUENCE [LARGE SCALE GENOMIC DNA]</scope>
    <source>
        <strain evidence="2">cv. 10/8</strain>
        <tissue evidence="1">Leaf</tissue>
    </source>
</reference>
<dbReference type="AlphaFoldDB" id="A0A392UDW5"/>
<organism evidence="1 2">
    <name type="scientific">Trifolium medium</name>
    <dbReference type="NCBI Taxonomy" id="97028"/>
    <lineage>
        <taxon>Eukaryota</taxon>
        <taxon>Viridiplantae</taxon>
        <taxon>Streptophyta</taxon>
        <taxon>Embryophyta</taxon>
        <taxon>Tracheophyta</taxon>
        <taxon>Spermatophyta</taxon>
        <taxon>Magnoliopsida</taxon>
        <taxon>eudicotyledons</taxon>
        <taxon>Gunneridae</taxon>
        <taxon>Pentapetalae</taxon>
        <taxon>rosids</taxon>
        <taxon>fabids</taxon>
        <taxon>Fabales</taxon>
        <taxon>Fabaceae</taxon>
        <taxon>Papilionoideae</taxon>
        <taxon>50 kb inversion clade</taxon>
        <taxon>NPAAA clade</taxon>
        <taxon>Hologalegina</taxon>
        <taxon>IRL clade</taxon>
        <taxon>Trifolieae</taxon>
        <taxon>Trifolium</taxon>
    </lineage>
</organism>
<dbReference type="Proteomes" id="UP000265520">
    <property type="component" value="Unassembled WGS sequence"/>
</dbReference>
<name>A0A392UDW5_9FABA</name>
<dbReference type="EMBL" id="LXQA010801921">
    <property type="protein sequence ID" value="MCI71693.1"/>
    <property type="molecule type" value="Genomic_DNA"/>
</dbReference>
<accession>A0A392UDW5</accession>
<comment type="caution">
    <text evidence="1">The sequence shown here is derived from an EMBL/GenBank/DDBJ whole genome shotgun (WGS) entry which is preliminary data.</text>
</comment>
<feature type="non-terminal residue" evidence="1">
    <location>
        <position position="1"/>
    </location>
</feature>
<keyword evidence="2" id="KW-1185">Reference proteome</keyword>
<evidence type="ECO:0000313" key="2">
    <source>
        <dbReference type="Proteomes" id="UP000265520"/>
    </source>
</evidence>
<sequence length="40" mass="4643">RSGTARQSARIEYQELSAICASCRFIWRVAHLQLFFTRVA</sequence>
<evidence type="ECO:0000313" key="1">
    <source>
        <dbReference type="EMBL" id="MCI71693.1"/>
    </source>
</evidence>
<proteinExistence type="predicted"/>